<dbReference type="InterPro" id="IPR003594">
    <property type="entry name" value="HATPase_dom"/>
</dbReference>
<dbReference type="GO" id="GO:0005524">
    <property type="term" value="F:ATP binding"/>
    <property type="evidence" value="ECO:0007669"/>
    <property type="project" value="UniProtKB-KW"/>
</dbReference>
<keyword evidence="5" id="KW-0418">Kinase</keyword>
<feature type="region of interest" description="Disordered" evidence="7">
    <location>
        <begin position="91"/>
        <end position="128"/>
    </location>
</feature>
<feature type="domain" description="PAC" evidence="10">
    <location>
        <begin position="286"/>
        <end position="338"/>
    </location>
</feature>
<evidence type="ECO:0000256" key="4">
    <source>
        <dbReference type="ARBA" id="ARBA00022741"/>
    </source>
</evidence>
<dbReference type="InterPro" id="IPR035965">
    <property type="entry name" value="PAS-like_dom_sf"/>
</dbReference>
<dbReference type="NCBIfam" id="TIGR00229">
    <property type="entry name" value="sensory_box"/>
    <property type="match status" value="1"/>
</dbReference>
<evidence type="ECO:0000256" key="1">
    <source>
        <dbReference type="ARBA" id="ARBA00000085"/>
    </source>
</evidence>
<feature type="region of interest" description="Disordered" evidence="7">
    <location>
        <begin position="1"/>
        <end position="20"/>
    </location>
</feature>
<dbReference type="PROSITE" id="PS50112">
    <property type="entry name" value="PAS"/>
    <property type="match status" value="1"/>
</dbReference>
<evidence type="ECO:0000256" key="2">
    <source>
        <dbReference type="ARBA" id="ARBA00012438"/>
    </source>
</evidence>
<feature type="region of interest" description="Disordered" evidence="7">
    <location>
        <begin position="160"/>
        <end position="179"/>
    </location>
</feature>
<sequence>MRRRSGEDPVSDRDGGDHRPIRVCVYGVGSVDGEEFAAALARKRDRFLVDVVDRPDRKRTVESADCGLLVADGADDAVDAESLEMAAAAFRTDPPRATTSAAASERTPPNDELTARSESTAVAPGDPSAVPVVLVGHGIRSDLAVRAYESGIDDVHRLANRDGVADGHPPTESPDGGRETLSTVATELAHEIERLVSERRRTAALCEERDRLETIVDRFPGVVYRCLAVPDWPMEYVTGAVEALTGYTAADLERNRYSWGRDVVHPADRERVADLVFDGLESAGSFELTYRIQPRDGTTKWVWERGTRVEPTPDGTPRIEGYVADVTDRRERAEQLQVISHLLRHNVRNDMTVVRGYTSLLAEETDEFDDETTVMLDRIDDLLTTVDKTQPIVDVLTTPHERGTVAVDEAIERAVETVETRHEVAPSRVSVVSKRVRAIPELERAFVEVVENAVVHSDGDEPEIEIRAATDDETVAVSVVDDGPVIPDMERDILTGDRTPEPLFHGTGLGLWLVEWIVRRSGGSLSFDETDEGGNVVTLTLPRLE</sequence>
<dbReference type="AlphaFoldDB" id="A0ABD5NJB6"/>
<dbReference type="InterPro" id="IPR013655">
    <property type="entry name" value="PAS_fold_3"/>
</dbReference>
<feature type="domain" description="PAS" evidence="9">
    <location>
        <begin position="236"/>
        <end position="283"/>
    </location>
</feature>
<dbReference type="InterPro" id="IPR005467">
    <property type="entry name" value="His_kinase_dom"/>
</dbReference>
<feature type="domain" description="Histidine kinase" evidence="8">
    <location>
        <begin position="342"/>
        <end position="545"/>
    </location>
</feature>
<dbReference type="InterPro" id="IPR000700">
    <property type="entry name" value="PAS-assoc_C"/>
</dbReference>
<evidence type="ECO:0000313" key="11">
    <source>
        <dbReference type="EMBL" id="MFC3956946.1"/>
    </source>
</evidence>
<dbReference type="SUPFAM" id="SSF55785">
    <property type="entry name" value="PYP-like sensor domain (PAS domain)"/>
    <property type="match status" value="1"/>
</dbReference>
<evidence type="ECO:0000256" key="3">
    <source>
        <dbReference type="ARBA" id="ARBA00022679"/>
    </source>
</evidence>
<dbReference type="InterPro" id="IPR036890">
    <property type="entry name" value="HATPase_C_sf"/>
</dbReference>
<comment type="caution">
    <text evidence="11">The sequence shown here is derived from an EMBL/GenBank/DDBJ whole genome shotgun (WGS) entry which is preliminary data.</text>
</comment>
<keyword evidence="12" id="KW-1185">Reference proteome</keyword>
<evidence type="ECO:0000313" key="12">
    <source>
        <dbReference type="Proteomes" id="UP001595846"/>
    </source>
</evidence>
<dbReference type="Gene3D" id="3.30.565.10">
    <property type="entry name" value="Histidine kinase-like ATPase, C-terminal domain"/>
    <property type="match status" value="1"/>
</dbReference>
<gene>
    <name evidence="11" type="ORF">ACFOUR_00975</name>
</gene>
<keyword evidence="3" id="KW-0808">Transferase</keyword>
<dbReference type="Proteomes" id="UP001595846">
    <property type="component" value="Unassembled WGS sequence"/>
</dbReference>
<accession>A0ABD5NJB6</accession>
<keyword evidence="4" id="KW-0547">Nucleotide-binding</keyword>
<dbReference type="Pfam" id="PF02518">
    <property type="entry name" value="HATPase_c"/>
    <property type="match status" value="1"/>
</dbReference>
<name>A0ABD5NJB6_9EURY</name>
<dbReference type="PANTHER" id="PTHR44936:SF10">
    <property type="entry name" value="SENSOR PROTEIN RSTB"/>
    <property type="match status" value="1"/>
</dbReference>
<evidence type="ECO:0000256" key="7">
    <source>
        <dbReference type="SAM" id="MobiDB-lite"/>
    </source>
</evidence>
<dbReference type="SMART" id="SM00387">
    <property type="entry name" value="HATPase_c"/>
    <property type="match status" value="1"/>
</dbReference>
<dbReference type="InterPro" id="IPR000014">
    <property type="entry name" value="PAS"/>
</dbReference>
<dbReference type="PROSITE" id="PS50109">
    <property type="entry name" value="HIS_KIN"/>
    <property type="match status" value="1"/>
</dbReference>
<evidence type="ECO:0000259" key="10">
    <source>
        <dbReference type="PROSITE" id="PS50113"/>
    </source>
</evidence>
<dbReference type="GO" id="GO:0004673">
    <property type="term" value="F:protein histidine kinase activity"/>
    <property type="evidence" value="ECO:0007669"/>
    <property type="project" value="UniProtKB-EC"/>
</dbReference>
<dbReference type="PROSITE" id="PS50113">
    <property type="entry name" value="PAC"/>
    <property type="match status" value="1"/>
</dbReference>
<organism evidence="11 12">
    <name type="scientific">Halovivax cerinus</name>
    <dbReference type="NCBI Taxonomy" id="1487865"/>
    <lineage>
        <taxon>Archaea</taxon>
        <taxon>Methanobacteriati</taxon>
        <taxon>Methanobacteriota</taxon>
        <taxon>Stenosarchaea group</taxon>
        <taxon>Halobacteria</taxon>
        <taxon>Halobacteriales</taxon>
        <taxon>Natrialbaceae</taxon>
        <taxon>Halovivax</taxon>
    </lineage>
</organism>
<dbReference type="Gene3D" id="3.30.450.20">
    <property type="entry name" value="PAS domain"/>
    <property type="match status" value="1"/>
</dbReference>
<feature type="compositionally biased region" description="Low complexity" evidence="7">
    <location>
        <begin position="91"/>
        <end position="107"/>
    </location>
</feature>
<dbReference type="GeneID" id="73904892"/>
<dbReference type="EC" id="2.7.13.3" evidence="2"/>
<keyword evidence="6 11" id="KW-0067">ATP-binding</keyword>
<dbReference type="RefSeq" id="WP_256532120.1">
    <property type="nucleotide sequence ID" value="NZ_CP101824.1"/>
</dbReference>
<evidence type="ECO:0000256" key="5">
    <source>
        <dbReference type="ARBA" id="ARBA00022777"/>
    </source>
</evidence>
<dbReference type="InterPro" id="IPR050980">
    <property type="entry name" value="2C_sensor_his_kinase"/>
</dbReference>
<reference evidence="11 12" key="1">
    <citation type="journal article" date="2019" name="Int. J. Syst. Evol. Microbiol.">
        <title>The Global Catalogue of Microorganisms (GCM) 10K type strain sequencing project: providing services to taxonomists for standard genome sequencing and annotation.</title>
        <authorList>
            <consortium name="The Broad Institute Genomics Platform"/>
            <consortium name="The Broad Institute Genome Sequencing Center for Infectious Disease"/>
            <person name="Wu L."/>
            <person name="Ma J."/>
        </authorList>
    </citation>
    <scope>NUCLEOTIDE SEQUENCE [LARGE SCALE GENOMIC DNA]</scope>
    <source>
        <strain evidence="11 12">IBRC-M 10256</strain>
    </source>
</reference>
<protein>
    <recommendedName>
        <fullName evidence="2">histidine kinase</fullName>
        <ecNumber evidence="2">2.7.13.3</ecNumber>
    </recommendedName>
</protein>
<evidence type="ECO:0000256" key="6">
    <source>
        <dbReference type="ARBA" id="ARBA00022840"/>
    </source>
</evidence>
<dbReference type="PANTHER" id="PTHR44936">
    <property type="entry name" value="SENSOR PROTEIN CREC"/>
    <property type="match status" value="1"/>
</dbReference>
<evidence type="ECO:0000259" key="8">
    <source>
        <dbReference type="PROSITE" id="PS50109"/>
    </source>
</evidence>
<evidence type="ECO:0000259" key="9">
    <source>
        <dbReference type="PROSITE" id="PS50112"/>
    </source>
</evidence>
<comment type="catalytic activity">
    <reaction evidence="1">
        <text>ATP + protein L-histidine = ADP + protein N-phospho-L-histidine.</text>
        <dbReference type="EC" id="2.7.13.3"/>
    </reaction>
</comment>
<dbReference type="Pfam" id="PF08447">
    <property type="entry name" value="PAS_3"/>
    <property type="match status" value="1"/>
</dbReference>
<dbReference type="SUPFAM" id="SSF55874">
    <property type="entry name" value="ATPase domain of HSP90 chaperone/DNA topoisomerase II/histidine kinase"/>
    <property type="match status" value="1"/>
</dbReference>
<dbReference type="CDD" id="cd00130">
    <property type="entry name" value="PAS"/>
    <property type="match status" value="1"/>
</dbReference>
<dbReference type="EMBL" id="JBHSAQ010000001">
    <property type="protein sequence ID" value="MFC3956946.1"/>
    <property type="molecule type" value="Genomic_DNA"/>
</dbReference>
<dbReference type="InterPro" id="IPR004358">
    <property type="entry name" value="Sig_transdc_His_kin-like_C"/>
</dbReference>
<dbReference type="PRINTS" id="PR00344">
    <property type="entry name" value="BCTRLSENSOR"/>
</dbReference>
<proteinExistence type="predicted"/>